<evidence type="ECO:0000256" key="1">
    <source>
        <dbReference type="SAM" id="Phobius"/>
    </source>
</evidence>
<dbReference type="Pfam" id="PF10319">
    <property type="entry name" value="7TM_GPCR_Srj"/>
    <property type="match status" value="1"/>
</dbReference>
<feature type="transmembrane region" description="Helical" evidence="1">
    <location>
        <begin position="67"/>
        <end position="89"/>
    </location>
</feature>
<evidence type="ECO:0000313" key="3">
    <source>
        <dbReference type="WBParaSite" id="Csp11.Scaffold629.g7696.t1"/>
    </source>
</evidence>
<name>A0A1I7UBM9_9PELO</name>
<sequence length="273" mass="31404">MFQDVFNYRYAFVTFIADGFFFKISEYGEIPVSYRCSFIGGTYGILNVHFIFRYLTLKNTKILNQWFMPYGLVLSVVVVIGHMLIWGMIDFNCPHSSPEMRDYIRVPFREMYNESIDEINFVAGLFWESQPGIIGRSWAGIILLTFIASYSITLYFVLGYKILTGLKSETISMSKQTKQMQKQLFKALAIQTIIPVCVSFIPCTLSFYGAALRFDFVNWVYWASAVALSMFPFLDPMAIIFFLPVLRRLVINSICVTCKRGRSVSTTAHCLKT</sequence>
<dbReference type="InterPro" id="IPR019423">
    <property type="entry name" value="7TM_GPCR_serpentine_rcpt_Srj"/>
</dbReference>
<dbReference type="PANTHER" id="PTHR45907">
    <property type="entry name" value="SERPENTINE RECEPTOR, CLASS J"/>
    <property type="match status" value="1"/>
</dbReference>
<feature type="transmembrane region" description="Helical" evidence="1">
    <location>
        <begin position="184"/>
        <end position="207"/>
    </location>
</feature>
<feature type="transmembrane region" description="Helical" evidence="1">
    <location>
        <begin position="32"/>
        <end position="55"/>
    </location>
</feature>
<dbReference type="AlphaFoldDB" id="A0A1I7UBM9"/>
<dbReference type="Proteomes" id="UP000095282">
    <property type="component" value="Unplaced"/>
</dbReference>
<dbReference type="SUPFAM" id="SSF81321">
    <property type="entry name" value="Family A G protein-coupled receptor-like"/>
    <property type="match status" value="1"/>
</dbReference>
<protein>
    <submittedName>
        <fullName evidence="3">Seven TM Receptor</fullName>
    </submittedName>
</protein>
<proteinExistence type="predicted"/>
<keyword evidence="1" id="KW-1133">Transmembrane helix</keyword>
<dbReference type="PANTHER" id="PTHR45907:SF8">
    <property type="entry name" value="SERPENTINE RECEPTOR, CLASS J"/>
    <property type="match status" value="1"/>
</dbReference>
<dbReference type="WBParaSite" id="Csp11.Scaffold629.g7696.t1">
    <property type="protein sequence ID" value="Csp11.Scaffold629.g7696.t1"/>
    <property type="gene ID" value="Csp11.Scaffold629.g7696"/>
</dbReference>
<dbReference type="eggNOG" id="ENOG502TFMP">
    <property type="taxonomic scope" value="Eukaryota"/>
</dbReference>
<evidence type="ECO:0000313" key="2">
    <source>
        <dbReference type="Proteomes" id="UP000095282"/>
    </source>
</evidence>
<feature type="transmembrane region" description="Helical" evidence="1">
    <location>
        <begin position="219"/>
        <end position="243"/>
    </location>
</feature>
<organism evidence="2 3">
    <name type="scientific">Caenorhabditis tropicalis</name>
    <dbReference type="NCBI Taxonomy" id="1561998"/>
    <lineage>
        <taxon>Eukaryota</taxon>
        <taxon>Metazoa</taxon>
        <taxon>Ecdysozoa</taxon>
        <taxon>Nematoda</taxon>
        <taxon>Chromadorea</taxon>
        <taxon>Rhabditida</taxon>
        <taxon>Rhabditina</taxon>
        <taxon>Rhabditomorpha</taxon>
        <taxon>Rhabditoidea</taxon>
        <taxon>Rhabditidae</taxon>
        <taxon>Peloderinae</taxon>
        <taxon>Caenorhabditis</taxon>
    </lineage>
</organism>
<keyword evidence="1" id="KW-0812">Transmembrane</keyword>
<keyword evidence="2" id="KW-1185">Reference proteome</keyword>
<feature type="transmembrane region" description="Helical" evidence="1">
    <location>
        <begin position="138"/>
        <end position="163"/>
    </location>
</feature>
<keyword evidence="1" id="KW-0472">Membrane</keyword>
<accession>A0A1I7UBM9</accession>
<reference evidence="3" key="1">
    <citation type="submission" date="2016-11" db="UniProtKB">
        <authorList>
            <consortium name="WormBaseParasite"/>
        </authorList>
    </citation>
    <scope>IDENTIFICATION</scope>
</reference>